<keyword evidence="3 7" id="KW-0812">Transmembrane</keyword>
<dbReference type="GO" id="GO:0015205">
    <property type="term" value="F:nucleobase transmembrane transporter activity"/>
    <property type="evidence" value="ECO:0007669"/>
    <property type="project" value="TreeGrafter"/>
</dbReference>
<feature type="transmembrane region" description="Helical" evidence="7">
    <location>
        <begin position="136"/>
        <end position="158"/>
    </location>
</feature>
<organism evidence="8 9">
    <name type="scientific">Hortaea werneckii</name>
    <name type="common">Black yeast</name>
    <name type="synonym">Cladosporium werneckii</name>
    <dbReference type="NCBI Taxonomy" id="91943"/>
    <lineage>
        <taxon>Eukaryota</taxon>
        <taxon>Fungi</taxon>
        <taxon>Dikarya</taxon>
        <taxon>Ascomycota</taxon>
        <taxon>Pezizomycotina</taxon>
        <taxon>Dothideomycetes</taxon>
        <taxon>Dothideomycetidae</taxon>
        <taxon>Mycosphaerellales</taxon>
        <taxon>Teratosphaeriaceae</taxon>
        <taxon>Hortaea</taxon>
    </lineage>
</organism>
<dbReference type="VEuPathDB" id="FungiDB:BTJ68_07750"/>
<protein>
    <recommendedName>
        <fullName evidence="10">Allantoin permease</fullName>
    </recommendedName>
</protein>
<proteinExistence type="inferred from homology"/>
<comment type="similarity">
    <text evidence="2">Belongs to the purine-cytosine permease (2.A.39) family.</text>
</comment>
<keyword evidence="5 7" id="KW-0472">Membrane</keyword>
<feature type="transmembrane region" description="Helical" evidence="7">
    <location>
        <begin position="262"/>
        <end position="284"/>
    </location>
</feature>
<feature type="compositionally biased region" description="Basic and acidic residues" evidence="6">
    <location>
        <begin position="821"/>
        <end position="833"/>
    </location>
</feature>
<feature type="region of interest" description="Disordered" evidence="6">
    <location>
        <begin position="568"/>
        <end position="708"/>
    </location>
</feature>
<evidence type="ECO:0000256" key="5">
    <source>
        <dbReference type="ARBA" id="ARBA00023136"/>
    </source>
</evidence>
<feature type="region of interest" description="Disordered" evidence="6">
    <location>
        <begin position="759"/>
        <end position="842"/>
    </location>
</feature>
<feature type="transmembrane region" description="Helical" evidence="7">
    <location>
        <begin position="219"/>
        <end position="241"/>
    </location>
</feature>
<feature type="transmembrane region" description="Helical" evidence="7">
    <location>
        <begin position="99"/>
        <end position="124"/>
    </location>
</feature>
<dbReference type="PANTHER" id="PTHR30618:SF0">
    <property type="entry name" value="PURINE-URACIL PERMEASE NCS1"/>
    <property type="match status" value="1"/>
</dbReference>
<gene>
    <name evidence="8" type="ORF">D0863_02322</name>
</gene>
<evidence type="ECO:0008006" key="10">
    <source>
        <dbReference type="Google" id="ProtNLM"/>
    </source>
</evidence>
<evidence type="ECO:0000256" key="3">
    <source>
        <dbReference type="ARBA" id="ARBA00022692"/>
    </source>
</evidence>
<feature type="transmembrane region" description="Helical" evidence="7">
    <location>
        <begin position="388"/>
        <end position="406"/>
    </location>
</feature>
<feature type="compositionally biased region" description="Basic and acidic residues" evidence="6">
    <location>
        <begin position="793"/>
        <end position="812"/>
    </location>
</feature>
<sequence>MMRPPELTAMTVPLRHRFESTKNDLKQKRKLSGWVLPKQTTTFADPDKWSNIDADVTPVERRTWTSLTILGFWISDALNAQGWEAPSSIIALGLTWREAVYCIILGSLIDTIPLVLNGAIGAHLHVPFPVAARSSFGFYLARFAVVVRMITALFWHAIQTWTGSMAMAQCIRAIWPSYLDIPNTIPTSVGASSQDLIAHFVFWSVQFPILLTPPHKLKWFFWFKSIVVVSVSVATVIAMTQKAGGAGDIWKQEYQVHGSTRSWMVMSSMMSITGGWATMATNIPDFTRYLRKPEGIYWQALFLPVIKLVVAMFGIICTSSAKVVYGEYIWDPLTLAAQWDGPAGRCGAFFVGFAWVVAQIGTNLSANVISASNDLVNLFPKYVSIRRGVVVITVTAGWIMVPWKIVNSAQSLMNFMSGLAIFLCPIAAILSTDYWLVKKRAVDVPSLYRRRARYRYDYGCNWRAAVAFLVSYDMYYLYGFASASFVYWGLSYAFPATGTLLEASIHDDPEVMDGLEYRKDDVHMPELSSEIKSPSKTIKESLADHAKANQEDQSVDYGEEDVLCILSPASLLDQTEPEQRREVVTEPTNEERRDDRQQVIEERNGLRDDPADNGANTNDDDPDEPACEGVGVLDRRAVPYTVDDITTDDGAVDRTGDEDHREGNTECDARDGATSRQQRWALDISSDESVDQGAGQGVDEDFRKSEGPDGLDVVLWPVHLAHERELTDGEGVGEDNVRHRHERAVEGDILRWPRTPVDSAHASRLAASANTSRDDGDQDGCDNGYEVDVTEPSEFRESRREGNGEKDDRGDDGPDQGADTGLRDNVDEGDRSSEGVGADQKCQVHGEHGAHEFVSEATPDEPDSICIVLNVRVPELDLTDDVGGVNGDKAHANGGDNASNHAQGGESAGKREGTQGNGLDDKTQSQVLPGQLGELGLSLMDGRNLERVLILLLLTLLRVVEGVHRLLVARRAVVGHFGSLMLRAG</sequence>
<evidence type="ECO:0000256" key="1">
    <source>
        <dbReference type="ARBA" id="ARBA00004141"/>
    </source>
</evidence>
<feature type="compositionally biased region" description="Basic and acidic residues" evidence="6">
    <location>
        <begin position="577"/>
        <end position="610"/>
    </location>
</feature>
<evidence type="ECO:0000256" key="2">
    <source>
        <dbReference type="ARBA" id="ARBA00008974"/>
    </source>
</evidence>
<feature type="region of interest" description="Disordered" evidence="6">
    <location>
        <begin position="882"/>
        <end position="926"/>
    </location>
</feature>
<dbReference type="InterPro" id="IPR001248">
    <property type="entry name" value="Pur-cyt_permease"/>
</dbReference>
<dbReference type="InterPro" id="IPR045225">
    <property type="entry name" value="Uracil/uridine/allantoin_perm"/>
</dbReference>
<feature type="transmembrane region" description="Helical" evidence="7">
    <location>
        <begin position="296"/>
        <end position="317"/>
    </location>
</feature>
<feature type="transmembrane region" description="Helical" evidence="7">
    <location>
        <begin position="458"/>
        <end position="478"/>
    </location>
</feature>
<keyword evidence="4 7" id="KW-1133">Transmembrane helix</keyword>
<dbReference type="Gene3D" id="1.10.4160.10">
    <property type="entry name" value="Hydantoin permease"/>
    <property type="match status" value="1"/>
</dbReference>
<feature type="transmembrane region" description="Helical" evidence="7">
    <location>
        <begin position="412"/>
        <end position="437"/>
    </location>
</feature>
<evidence type="ECO:0000313" key="8">
    <source>
        <dbReference type="EMBL" id="RMY75876.1"/>
    </source>
</evidence>
<evidence type="ECO:0000313" key="9">
    <source>
        <dbReference type="Proteomes" id="UP000269276"/>
    </source>
</evidence>
<comment type="caution">
    <text evidence="8">The sequence shown here is derived from an EMBL/GenBank/DDBJ whole genome shotgun (WGS) entry which is preliminary data.</text>
</comment>
<evidence type="ECO:0000256" key="6">
    <source>
        <dbReference type="SAM" id="MobiDB-lite"/>
    </source>
</evidence>
<evidence type="ECO:0000256" key="7">
    <source>
        <dbReference type="SAM" id="Phobius"/>
    </source>
</evidence>
<evidence type="ECO:0000256" key="4">
    <source>
        <dbReference type="ARBA" id="ARBA00022989"/>
    </source>
</evidence>
<reference evidence="8 9" key="1">
    <citation type="journal article" date="2018" name="BMC Genomics">
        <title>Genomic evidence for intraspecific hybridization in a clonal and extremely halotolerant yeast.</title>
        <authorList>
            <person name="Gostincar C."/>
            <person name="Stajich J.E."/>
            <person name="Zupancic J."/>
            <person name="Zalar P."/>
            <person name="Gunde-Cimerman N."/>
        </authorList>
    </citation>
    <scope>NUCLEOTIDE SEQUENCE [LARGE SCALE GENOMIC DNA]</scope>
    <source>
        <strain evidence="8 9">EXF-2682</strain>
    </source>
</reference>
<accession>A0A3M7EIB4</accession>
<dbReference type="PANTHER" id="PTHR30618">
    <property type="entry name" value="NCS1 FAMILY PURINE/PYRIMIDINE TRANSPORTER"/>
    <property type="match status" value="1"/>
</dbReference>
<feature type="compositionally biased region" description="Basic and acidic residues" evidence="6">
    <location>
        <begin position="651"/>
        <end position="673"/>
    </location>
</feature>
<dbReference type="Proteomes" id="UP000269276">
    <property type="component" value="Unassembled WGS sequence"/>
</dbReference>
<dbReference type="EMBL" id="QWIP01000049">
    <property type="protein sequence ID" value="RMY75876.1"/>
    <property type="molecule type" value="Genomic_DNA"/>
</dbReference>
<feature type="compositionally biased region" description="Basic and acidic residues" evidence="6">
    <location>
        <begin position="908"/>
        <end position="923"/>
    </location>
</feature>
<dbReference type="OrthoDB" id="2018619at2759"/>
<dbReference type="AlphaFoldDB" id="A0A3M7EIB4"/>
<dbReference type="CDD" id="cd11482">
    <property type="entry name" value="SLC-NCS1sbd_NRT1-like"/>
    <property type="match status" value="1"/>
</dbReference>
<dbReference type="Pfam" id="PF02133">
    <property type="entry name" value="Transp_cyt_pur"/>
    <property type="match status" value="1"/>
</dbReference>
<dbReference type="GO" id="GO:0005886">
    <property type="term" value="C:plasma membrane"/>
    <property type="evidence" value="ECO:0007669"/>
    <property type="project" value="TreeGrafter"/>
</dbReference>
<name>A0A3M7EIB4_HORWE</name>
<comment type="subcellular location">
    <subcellularLocation>
        <location evidence="1">Membrane</location>
        <topology evidence="1">Multi-pass membrane protein</topology>
    </subcellularLocation>
</comment>